<dbReference type="Pfam" id="PF08378">
    <property type="entry name" value="NERD"/>
    <property type="match status" value="1"/>
</dbReference>
<evidence type="ECO:0000313" key="2">
    <source>
        <dbReference type="EMBL" id="PWU44134.1"/>
    </source>
</evidence>
<dbReference type="AlphaFoldDB" id="A0A317JVY7"/>
<dbReference type="RefSeq" id="WP_109947483.1">
    <property type="nucleotide sequence ID" value="NZ_QGGF01000005.1"/>
</dbReference>
<dbReference type="OrthoDB" id="3404503at2"/>
<sequence length="100" mass="11027">MQVGRWTTITPSQFAHEREALAHVQALLPDTEPYRAWSNFTFTAQTGHPYEVDLLVAGPGGLYLIEIKSLNGRLVSSGSNWICTGRTAPVPLTTRSTLRT</sequence>
<comment type="caution">
    <text evidence="2">The sequence shown here is derived from an EMBL/GenBank/DDBJ whole genome shotgun (WGS) entry which is preliminary data.</text>
</comment>
<keyword evidence="3" id="KW-1185">Reference proteome</keyword>
<evidence type="ECO:0000313" key="3">
    <source>
        <dbReference type="Proteomes" id="UP000245683"/>
    </source>
</evidence>
<proteinExistence type="predicted"/>
<accession>A0A317JVY7</accession>
<feature type="domain" description="NERD" evidence="1">
    <location>
        <begin position="12"/>
        <end position="100"/>
    </location>
</feature>
<dbReference type="EMBL" id="QGSV01000354">
    <property type="protein sequence ID" value="PWU44134.1"/>
    <property type="molecule type" value="Genomic_DNA"/>
</dbReference>
<name>A0A317JVY7_9ACTN</name>
<dbReference type="Proteomes" id="UP000245683">
    <property type="component" value="Unassembled WGS sequence"/>
</dbReference>
<dbReference type="InterPro" id="IPR011528">
    <property type="entry name" value="NERD"/>
</dbReference>
<gene>
    <name evidence="2" type="ORF">DLJ46_27690</name>
</gene>
<organism evidence="2 3">
    <name type="scientific">Micromonospora globispora</name>
    <dbReference type="NCBI Taxonomy" id="1450148"/>
    <lineage>
        <taxon>Bacteria</taxon>
        <taxon>Bacillati</taxon>
        <taxon>Actinomycetota</taxon>
        <taxon>Actinomycetes</taxon>
        <taxon>Micromonosporales</taxon>
        <taxon>Micromonosporaceae</taxon>
        <taxon>Micromonospora</taxon>
    </lineage>
</organism>
<evidence type="ECO:0000259" key="1">
    <source>
        <dbReference type="PROSITE" id="PS50965"/>
    </source>
</evidence>
<reference evidence="3" key="1">
    <citation type="submission" date="2018-05" db="EMBL/GenBank/DDBJ databases">
        <title>Micromonospora globispora sp. nov. and Micromonospora rugosa sp. nov., isolated from marine sediment.</title>
        <authorList>
            <person name="Carro L."/>
            <person name="Aysel V."/>
            <person name="Cetin D."/>
            <person name="Igual J.M."/>
            <person name="Klenk H.-P."/>
            <person name="Trujillo M.E."/>
            <person name="Sahin N."/>
        </authorList>
    </citation>
    <scope>NUCLEOTIDE SEQUENCE [LARGE SCALE GENOMIC DNA]</scope>
    <source>
        <strain evidence="3">S2904</strain>
    </source>
</reference>
<dbReference type="PROSITE" id="PS50965">
    <property type="entry name" value="NERD"/>
    <property type="match status" value="1"/>
</dbReference>
<protein>
    <recommendedName>
        <fullName evidence="1">NERD domain-containing protein</fullName>
    </recommendedName>
</protein>